<reference evidence="9" key="1">
    <citation type="journal article" date="2004" name="Nature">
        <title>Genome duplication in the teleost fish Tetraodon nigroviridis reveals the early vertebrate proto-karyotype.</title>
        <authorList>
            <person name="Jaillon O."/>
            <person name="Aury J.-M."/>
            <person name="Brunet F."/>
            <person name="Petit J.-L."/>
            <person name="Stange-Thomann N."/>
            <person name="Mauceli E."/>
            <person name="Bouneau L."/>
            <person name="Fischer C."/>
            <person name="Ozouf-Costaz C."/>
            <person name="Bernot A."/>
            <person name="Nicaud S."/>
            <person name="Jaffe D."/>
            <person name="Fisher S."/>
            <person name="Lutfalla G."/>
            <person name="Dossat C."/>
            <person name="Segurens B."/>
            <person name="Dasilva C."/>
            <person name="Salanoubat M."/>
            <person name="Levy M."/>
            <person name="Boudet N."/>
            <person name="Castellano S."/>
            <person name="Anthouard V."/>
            <person name="Jubin C."/>
            <person name="Castelli V."/>
            <person name="Katinka M."/>
            <person name="Vacherie B."/>
            <person name="Biemont C."/>
            <person name="Skalli Z."/>
            <person name="Cattolico L."/>
            <person name="Poulain J."/>
            <person name="De Berardinis V."/>
            <person name="Cruaud C."/>
            <person name="Duprat S."/>
            <person name="Brottier P."/>
            <person name="Coutanceau J.-P."/>
            <person name="Gouzy J."/>
            <person name="Parra G."/>
            <person name="Lardier G."/>
            <person name="Chapple C."/>
            <person name="McKernan K.J."/>
            <person name="McEwan P."/>
            <person name="Bosak S."/>
            <person name="Kellis M."/>
            <person name="Volff J.-N."/>
            <person name="Guigo R."/>
            <person name="Zody M.C."/>
            <person name="Mesirov J."/>
            <person name="Lindblad-Toh K."/>
            <person name="Birren B."/>
            <person name="Nusbaum C."/>
            <person name="Kahn D."/>
            <person name="Robinson-Rechavi M."/>
            <person name="Laudet V."/>
            <person name="Schachter V."/>
            <person name="Quetier F."/>
            <person name="Saurin W."/>
            <person name="Scarpelli C."/>
            <person name="Wincker P."/>
            <person name="Lander E.S."/>
            <person name="Weissenbach J."/>
            <person name="Roest Crollius H."/>
        </authorList>
    </citation>
    <scope>NUCLEOTIDE SEQUENCE [LARGE SCALE GENOMIC DNA]</scope>
</reference>
<dbReference type="AlphaFoldDB" id="Q4SB48"/>
<evidence type="ECO:0000256" key="1">
    <source>
        <dbReference type="ARBA" id="ARBA00004141"/>
    </source>
</evidence>
<evidence type="ECO:0000313" key="9">
    <source>
        <dbReference type="EMBL" id="CAG02134.1"/>
    </source>
</evidence>
<keyword evidence="5 7" id="KW-0472">Membrane</keyword>
<name>Q4SB48_TETNG</name>
<feature type="chain" id="PRO_5004243576" evidence="8">
    <location>
        <begin position="26"/>
        <end position="169"/>
    </location>
</feature>
<organism evidence="9">
    <name type="scientific">Tetraodon nigroviridis</name>
    <name type="common">Spotted green pufferfish</name>
    <name type="synonym">Chelonodon nigroviridis</name>
    <dbReference type="NCBI Taxonomy" id="99883"/>
    <lineage>
        <taxon>Eukaryota</taxon>
        <taxon>Metazoa</taxon>
        <taxon>Chordata</taxon>
        <taxon>Craniata</taxon>
        <taxon>Vertebrata</taxon>
        <taxon>Euteleostomi</taxon>
        <taxon>Actinopterygii</taxon>
        <taxon>Neopterygii</taxon>
        <taxon>Teleostei</taxon>
        <taxon>Neoteleostei</taxon>
        <taxon>Acanthomorphata</taxon>
        <taxon>Eupercaria</taxon>
        <taxon>Tetraodontiformes</taxon>
        <taxon>Tetradontoidea</taxon>
        <taxon>Tetraodontidae</taxon>
        <taxon>Tetraodon</taxon>
    </lineage>
</organism>
<proteinExistence type="inferred from homology"/>
<dbReference type="GO" id="GO:0050957">
    <property type="term" value="P:equilibrioception"/>
    <property type="evidence" value="ECO:0007669"/>
    <property type="project" value="TreeGrafter"/>
</dbReference>
<accession>Q4SB48</accession>
<dbReference type="InterPro" id="IPR026748">
    <property type="entry name" value="Clarin"/>
</dbReference>
<feature type="compositionally biased region" description="Basic residues" evidence="6">
    <location>
        <begin position="41"/>
        <end position="52"/>
    </location>
</feature>
<gene>
    <name evidence="9" type="ORF">GSTENG00021133001</name>
</gene>
<reference evidence="9" key="2">
    <citation type="submission" date="2004-02" db="EMBL/GenBank/DDBJ databases">
        <authorList>
            <consortium name="Genoscope"/>
            <consortium name="Whitehead Institute Centre for Genome Research"/>
        </authorList>
    </citation>
    <scope>NUCLEOTIDE SEQUENCE</scope>
</reference>
<dbReference type="Pfam" id="PF25807">
    <property type="entry name" value="Clarin-2"/>
    <property type="match status" value="1"/>
</dbReference>
<evidence type="ECO:0000256" key="6">
    <source>
        <dbReference type="SAM" id="MobiDB-lite"/>
    </source>
</evidence>
<keyword evidence="3 7" id="KW-0812">Transmembrane</keyword>
<evidence type="ECO:0000256" key="2">
    <source>
        <dbReference type="ARBA" id="ARBA00005787"/>
    </source>
</evidence>
<comment type="caution">
    <text evidence="9">The sequence shown here is derived from an EMBL/GenBank/DDBJ whole genome shotgun (WGS) entry which is preliminary data.</text>
</comment>
<evidence type="ECO:0000256" key="8">
    <source>
        <dbReference type="SAM" id="SignalP"/>
    </source>
</evidence>
<dbReference type="PANTHER" id="PTHR31548:SF4">
    <property type="entry name" value="CLARIN-1"/>
    <property type="match status" value="1"/>
</dbReference>
<dbReference type="KEGG" id="tng:GSTEN00021133G001"/>
<sequence length="169" mass="18726">MASRQKRLLFSLAALLGSFCALAAAVATGLPSLAPRDRAVPHRSRAGQRHRAGAGQVPGRAELRPLPRRQGEAVRPRGEAPPLLVCLVLVLFPAEVKLHHLSDRISNFNELSFTFQTFSEQYDRCFWLFLLVFLIHGLNVVLIRLAGVRFPFQKPKEVDLSGGAADLMY</sequence>
<comment type="subcellular location">
    <subcellularLocation>
        <location evidence="1">Membrane</location>
        <topology evidence="1">Multi-pass membrane protein</topology>
    </subcellularLocation>
</comment>
<evidence type="ECO:0000256" key="5">
    <source>
        <dbReference type="ARBA" id="ARBA00023136"/>
    </source>
</evidence>
<comment type="similarity">
    <text evidence="2">Belongs to the clarin family.</text>
</comment>
<dbReference type="GO" id="GO:0007605">
    <property type="term" value="P:sensory perception of sound"/>
    <property type="evidence" value="ECO:0007669"/>
    <property type="project" value="UniProtKB-ARBA"/>
</dbReference>
<dbReference type="EMBL" id="CAAE01014677">
    <property type="protein sequence ID" value="CAG02134.1"/>
    <property type="molecule type" value="Genomic_DNA"/>
</dbReference>
<keyword evidence="8" id="KW-0732">Signal</keyword>
<keyword evidence="4 7" id="KW-1133">Transmembrane helix</keyword>
<dbReference type="PANTHER" id="PTHR31548">
    <property type="entry name" value="CLARIN"/>
    <property type="match status" value="1"/>
</dbReference>
<feature type="signal peptide" evidence="8">
    <location>
        <begin position="1"/>
        <end position="25"/>
    </location>
</feature>
<evidence type="ECO:0000256" key="3">
    <source>
        <dbReference type="ARBA" id="ARBA00022692"/>
    </source>
</evidence>
<feature type="transmembrane region" description="Helical" evidence="7">
    <location>
        <begin position="126"/>
        <end position="146"/>
    </location>
</feature>
<dbReference type="GO" id="GO:0016020">
    <property type="term" value="C:membrane"/>
    <property type="evidence" value="ECO:0007669"/>
    <property type="project" value="UniProtKB-SubCell"/>
</dbReference>
<dbReference type="OrthoDB" id="10012538at2759"/>
<feature type="region of interest" description="Disordered" evidence="6">
    <location>
        <begin position="37"/>
        <end position="61"/>
    </location>
</feature>
<evidence type="ECO:0000256" key="4">
    <source>
        <dbReference type="ARBA" id="ARBA00022989"/>
    </source>
</evidence>
<evidence type="ECO:0000256" key="7">
    <source>
        <dbReference type="SAM" id="Phobius"/>
    </source>
</evidence>
<protein>
    <submittedName>
        <fullName evidence="9">(spotted green pufferfish) hypothetical protein</fullName>
    </submittedName>
</protein>